<dbReference type="RefSeq" id="WP_110291827.1">
    <property type="nucleotide sequence ID" value="NZ_QICS01000014.1"/>
</dbReference>
<gene>
    <name evidence="2" type="ORF">C8E03_11480</name>
</gene>
<name>A0A318EM25_9FIRM</name>
<evidence type="ECO:0000259" key="1">
    <source>
        <dbReference type="Pfam" id="PF01471"/>
    </source>
</evidence>
<feature type="domain" description="Peptidoglycan binding-like" evidence="1">
    <location>
        <begin position="346"/>
        <end position="406"/>
    </location>
</feature>
<evidence type="ECO:0000313" key="3">
    <source>
        <dbReference type="Proteomes" id="UP000247523"/>
    </source>
</evidence>
<dbReference type="EMBL" id="QICS01000014">
    <property type="protein sequence ID" value="PXV86001.1"/>
    <property type="molecule type" value="Genomic_DNA"/>
</dbReference>
<evidence type="ECO:0000313" key="2">
    <source>
        <dbReference type="EMBL" id="PXV86001.1"/>
    </source>
</evidence>
<dbReference type="Gene3D" id="1.10.101.10">
    <property type="entry name" value="PGBD-like superfamily/PGBD"/>
    <property type="match status" value="1"/>
</dbReference>
<organism evidence="2 3">
    <name type="scientific">Lachnotalea glycerini</name>
    <dbReference type="NCBI Taxonomy" id="1763509"/>
    <lineage>
        <taxon>Bacteria</taxon>
        <taxon>Bacillati</taxon>
        <taxon>Bacillota</taxon>
        <taxon>Clostridia</taxon>
        <taxon>Lachnospirales</taxon>
        <taxon>Lachnospiraceae</taxon>
        <taxon>Lachnotalea</taxon>
    </lineage>
</organism>
<proteinExistence type="predicted"/>
<comment type="caution">
    <text evidence="2">The sequence shown here is derived from an EMBL/GenBank/DDBJ whole genome shotgun (WGS) entry which is preliminary data.</text>
</comment>
<dbReference type="Proteomes" id="UP000247523">
    <property type="component" value="Unassembled WGS sequence"/>
</dbReference>
<dbReference type="InterPro" id="IPR036366">
    <property type="entry name" value="PGBDSf"/>
</dbReference>
<dbReference type="SUPFAM" id="SSF47090">
    <property type="entry name" value="PGBD-like"/>
    <property type="match status" value="1"/>
</dbReference>
<dbReference type="InterPro" id="IPR002477">
    <property type="entry name" value="Peptidoglycan-bd-like"/>
</dbReference>
<accession>A0A318EM25</accession>
<reference evidence="2 3" key="1">
    <citation type="submission" date="2018-05" db="EMBL/GenBank/DDBJ databases">
        <title>Genomic Encyclopedia of Type Strains, Phase IV (KMG-IV): sequencing the most valuable type-strain genomes for metagenomic binning, comparative biology and taxonomic classification.</title>
        <authorList>
            <person name="Goeker M."/>
        </authorList>
    </citation>
    <scope>NUCLEOTIDE SEQUENCE [LARGE SCALE GENOMIC DNA]</scope>
    <source>
        <strain evidence="2 3">DSM 28816</strain>
    </source>
</reference>
<dbReference type="AlphaFoldDB" id="A0A318EM25"/>
<sequence length="421" mass="46813">MRNKSLRIAQDTATDKGTLKVIVTAQTGLRPIKDAVIKISYTGNPTGTIEQLNTNDSGQSDTVSLDAPPIDYSLEPSAMQPYSEYTLQVEAKGFESIVVSGTQILADTNAIQEIRLRPLEPKNMEDNIVIPAHTLYGEYPPKIAEAEIKPVNESGEIVLSKVVIPEYVIVHDGVPTDPTAANYYVKYKDYIKNVASSEIYATWPTSTIEANVLAIMSFTLNRVYTEWYRNKGFDFTITSSTAFDHKWMRGRNIFNEISMAVDSLFSNYLSRPNVKQPILTQYCDGNRVTCPNWLSQWGSKDLGSQGYMPIDILRYYYGDNMYINSAEEISGVPSSWPGYNLQVGSSGDSVRQMQEFLNTIAGTYPSLPTIPVDGIFGPKTDDAVKAFQGVFGLPPNGIVDYPTWYKISEIYVGVSRIAELV</sequence>
<protein>
    <submittedName>
        <fullName evidence="2">Putative peptidoglycan binding protein</fullName>
    </submittedName>
</protein>
<dbReference type="InterPro" id="IPR036365">
    <property type="entry name" value="PGBD-like_sf"/>
</dbReference>
<dbReference type="Pfam" id="PF01471">
    <property type="entry name" value="PG_binding_1"/>
    <property type="match status" value="1"/>
</dbReference>